<evidence type="ECO:0000259" key="2">
    <source>
        <dbReference type="Pfam" id="PF00668"/>
    </source>
</evidence>
<evidence type="ECO:0000256" key="1">
    <source>
        <dbReference type="SAM" id="MobiDB-lite"/>
    </source>
</evidence>
<evidence type="ECO:0000313" key="4">
    <source>
        <dbReference type="Proteomes" id="UP000000851"/>
    </source>
</evidence>
<feature type="domain" description="Condensation" evidence="2">
    <location>
        <begin position="35"/>
        <end position="298"/>
    </location>
</feature>
<sequence>MAVVVSEIAVAFEGAGGGAGELTWGQLGIWRRTQQTGRTMNLVVHMPLEPGVPVAELAGMLRFLVSRHPALRTRLRFVAAPDGGLRPQQVIAEAGKVPLRIVDLDDGDELVAAVEEQRSRYELDFFDYEREFPIRMAVIRQSGTPVHLVIGYSHVLLDGVGIRALAGDLEHFDRAGGEAGVATAPPPEVPSPLDVAQAQGAPSGRRQSSRALRYWAAQLDRLTGWQAAEPAVGEEPRYWELVGYSPAMELGMRAVAARTGVGTTHVLLAAYAVAVSRVFGRDPSLAQIVVGNRFRPGFAELASQISQHGICVVDVADAAFDEVVARAEKAVTGASFAGYYDPVECDALLAQVAAQRGRPLGIEWHLNDRRDNAGAGERDGVVPDARDVDEVLPLSKWYWGRKVPVFDGALFIQVDSEPLVPERRIPGVTPPAVHLEIWIDTRSFAVAQIEAFAREMEAVVVEAARA</sequence>
<organism evidence="3 4">
    <name type="scientific">Catenulispora acidiphila (strain DSM 44928 / JCM 14897 / NBRC 102108 / NRRL B-24433 / ID139908)</name>
    <dbReference type="NCBI Taxonomy" id="479433"/>
    <lineage>
        <taxon>Bacteria</taxon>
        <taxon>Bacillati</taxon>
        <taxon>Actinomycetota</taxon>
        <taxon>Actinomycetes</taxon>
        <taxon>Catenulisporales</taxon>
        <taxon>Catenulisporaceae</taxon>
        <taxon>Catenulispora</taxon>
    </lineage>
</organism>
<dbReference type="eggNOG" id="COG1020">
    <property type="taxonomic scope" value="Bacteria"/>
</dbReference>
<dbReference type="GO" id="GO:0008610">
    <property type="term" value="P:lipid biosynthetic process"/>
    <property type="evidence" value="ECO:0007669"/>
    <property type="project" value="UniProtKB-ARBA"/>
</dbReference>
<dbReference type="GO" id="GO:0005737">
    <property type="term" value="C:cytoplasm"/>
    <property type="evidence" value="ECO:0007669"/>
    <property type="project" value="TreeGrafter"/>
</dbReference>
<dbReference type="GO" id="GO:0044550">
    <property type="term" value="P:secondary metabolite biosynthetic process"/>
    <property type="evidence" value="ECO:0007669"/>
    <property type="project" value="TreeGrafter"/>
</dbReference>
<dbReference type="InterPro" id="IPR001242">
    <property type="entry name" value="Condensation_dom"/>
</dbReference>
<dbReference type="AlphaFoldDB" id="C7QAJ0"/>
<dbReference type="EMBL" id="CP001700">
    <property type="protein sequence ID" value="ACU72489.1"/>
    <property type="molecule type" value="Genomic_DNA"/>
</dbReference>
<dbReference type="GO" id="GO:0003824">
    <property type="term" value="F:catalytic activity"/>
    <property type="evidence" value="ECO:0007669"/>
    <property type="project" value="InterPro"/>
</dbReference>
<keyword evidence="4" id="KW-1185">Reference proteome</keyword>
<proteinExistence type="predicted"/>
<dbReference type="GO" id="GO:0043041">
    <property type="term" value="P:amino acid activation for nonribosomal peptide biosynthetic process"/>
    <property type="evidence" value="ECO:0007669"/>
    <property type="project" value="TreeGrafter"/>
</dbReference>
<reference evidence="3 4" key="1">
    <citation type="journal article" date="2009" name="Stand. Genomic Sci.">
        <title>Complete genome sequence of Catenulispora acidiphila type strain (ID 139908).</title>
        <authorList>
            <person name="Copeland A."/>
            <person name="Lapidus A."/>
            <person name="Glavina Del Rio T."/>
            <person name="Nolan M."/>
            <person name="Lucas S."/>
            <person name="Chen F."/>
            <person name="Tice H."/>
            <person name="Cheng J.F."/>
            <person name="Bruce D."/>
            <person name="Goodwin L."/>
            <person name="Pitluck S."/>
            <person name="Mikhailova N."/>
            <person name="Pati A."/>
            <person name="Ivanova N."/>
            <person name="Mavromatis K."/>
            <person name="Chen A."/>
            <person name="Palaniappan K."/>
            <person name="Chain P."/>
            <person name="Land M."/>
            <person name="Hauser L."/>
            <person name="Chang Y.J."/>
            <person name="Jeffries C.D."/>
            <person name="Chertkov O."/>
            <person name="Brettin T."/>
            <person name="Detter J.C."/>
            <person name="Han C."/>
            <person name="Ali Z."/>
            <person name="Tindall B.J."/>
            <person name="Goker M."/>
            <person name="Bristow J."/>
            <person name="Eisen J.A."/>
            <person name="Markowitz V."/>
            <person name="Hugenholtz P."/>
            <person name="Kyrpides N.C."/>
            <person name="Klenk H.P."/>
        </authorList>
    </citation>
    <scope>NUCLEOTIDE SEQUENCE [LARGE SCALE GENOMIC DNA]</scope>
    <source>
        <strain evidence="4">DSM 44928 / JCM 14897 / NBRC 102108 / NRRL B-24433 / ID139908</strain>
    </source>
</reference>
<dbReference type="RefSeq" id="WP_015792218.1">
    <property type="nucleotide sequence ID" value="NC_013131.1"/>
</dbReference>
<name>C7QAJ0_CATAD</name>
<dbReference type="OrthoDB" id="5194982at2"/>
<accession>C7QAJ0</accession>
<dbReference type="InParanoid" id="C7QAJ0"/>
<dbReference type="HOGENOM" id="CLU_032284_1_0_11"/>
<dbReference type="Gene3D" id="3.30.559.10">
    <property type="entry name" value="Chloramphenicol acetyltransferase-like domain"/>
    <property type="match status" value="1"/>
</dbReference>
<dbReference type="GO" id="GO:0031177">
    <property type="term" value="F:phosphopantetheine binding"/>
    <property type="evidence" value="ECO:0007669"/>
    <property type="project" value="TreeGrafter"/>
</dbReference>
<dbReference type="SUPFAM" id="SSF52777">
    <property type="entry name" value="CoA-dependent acyltransferases"/>
    <property type="match status" value="2"/>
</dbReference>
<evidence type="ECO:0000313" key="3">
    <source>
        <dbReference type="EMBL" id="ACU72489.1"/>
    </source>
</evidence>
<gene>
    <name evidence="3" type="ordered locus">Caci_3584</name>
</gene>
<dbReference type="InterPro" id="IPR023213">
    <property type="entry name" value="CAT-like_dom_sf"/>
</dbReference>
<dbReference type="PANTHER" id="PTHR45527">
    <property type="entry name" value="NONRIBOSOMAL PEPTIDE SYNTHETASE"/>
    <property type="match status" value="1"/>
</dbReference>
<dbReference type="Proteomes" id="UP000000851">
    <property type="component" value="Chromosome"/>
</dbReference>
<protein>
    <submittedName>
        <fullName evidence="3">Condensation domain protein</fullName>
    </submittedName>
</protein>
<feature type="region of interest" description="Disordered" evidence="1">
    <location>
        <begin position="177"/>
        <end position="209"/>
    </location>
</feature>
<dbReference type="KEGG" id="cai:Caci_3584"/>
<dbReference type="STRING" id="479433.Caci_3584"/>
<dbReference type="Pfam" id="PF00668">
    <property type="entry name" value="Condensation"/>
    <property type="match status" value="1"/>
</dbReference>
<dbReference type="PANTHER" id="PTHR45527:SF1">
    <property type="entry name" value="FATTY ACID SYNTHASE"/>
    <property type="match status" value="1"/>
</dbReference>
<dbReference type="Gene3D" id="3.30.559.30">
    <property type="entry name" value="Nonribosomal peptide synthetase, condensation domain"/>
    <property type="match status" value="1"/>
</dbReference>